<dbReference type="KEGG" id="aft:BBF96_07485"/>
<dbReference type="PANTHER" id="PTHR40940:SF2">
    <property type="entry name" value="BATD"/>
    <property type="match status" value="1"/>
</dbReference>
<sequence length="589" mass="67738">MKKNYMVLLVICIFILLLSLPVLAKEIQVNAFVSESRVEVGQSLTLTVQIQGDLNSPAPDIQIPDFKVQYYGPSTQVSIVNGKKTESVSHLYSLIPLKTGKLEIPPIEVKVRGKKYYTQPIQIIVEERGQGKNRTLEEKLKDLIFLEVELDRKRVYINEEIPLTIKLFFHRDIELTNIHYPELDLKNFLLKPFREPVKSMEIRNGQYYYVYPFKTTIQPISKGEYKIGPVILKADVVIPRRSRSTSFFDSFFSTDYDLYPLNLLSEEITLKVLDFPLEGRPANFKGAIGRFNMEVTITPDQVKLGEPVTIRTRITGKGNFNTVTAPELEKNSQFKYYDPQTVSTKSGESGIGEKVFEQVVIPKSKVKALPVISFSYFDPEEEKYHTIEHGPIPIQVIGTGEKTSQVMDYSKKEGKEQVVGQDILYIKSNTGRFMPVGQTILTSYYFWGYNLAVLIVLIVGVILYWKLNRETLAERKRKEAKARIQKLLKEGEKLLKKGEKDEFYNTIYQAVQNYFKEYFQIAITGISDYETDRLLKAGLSLELIEEIKEFYREIDEKRFAGSFSTEADMERMLKKARTIISQIEKGEVA</sequence>
<feature type="transmembrane region" description="Helical" evidence="2">
    <location>
        <begin position="444"/>
        <end position="467"/>
    </location>
</feature>
<evidence type="ECO:0008006" key="5">
    <source>
        <dbReference type="Google" id="ProtNLM"/>
    </source>
</evidence>
<accession>A0A3S9SYA5</accession>
<keyword evidence="2" id="KW-0472">Membrane</keyword>
<evidence type="ECO:0000313" key="4">
    <source>
        <dbReference type="Proteomes" id="UP000267250"/>
    </source>
</evidence>
<evidence type="ECO:0000256" key="2">
    <source>
        <dbReference type="SAM" id="Phobius"/>
    </source>
</evidence>
<keyword evidence="2" id="KW-1133">Transmembrane helix</keyword>
<dbReference type="Pfam" id="PF13584">
    <property type="entry name" value="BatD"/>
    <property type="match status" value="2"/>
</dbReference>
<organism evidence="3 4">
    <name type="scientific">Anoxybacter fermentans</name>
    <dbReference type="NCBI Taxonomy" id="1323375"/>
    <lineage>
        <taxon>Bacteria</taxon>
        <taxon>Bacillati</taxon>
        <taxon>Bacillota</taxon>
        <taxon>Clostridia</taxon>
        <taxon>Halanaerobiales</taxon>
        <taxon>Anoxybacter</taxon>
    </lineage>
</organism>
<keyword evidence="4" id="KW-1185">Reference proteome</keyword>
<reference evidence="3 4" key="1">
    <citation type="submission" date="2016-07" db="EMBL/GenBank/DDBJ databases">
        <title>Genome and transcriptome analysis of iron-reducing fermentative bacteria Anoxybacter fermentans.</title>
        <authorList>
            <person name="Zeng X."/>
            <person name="Shao Z."/>
        </authorList>
    </citation>
    <scope>NUCLEOTIDE SEQUENCE [LARGE SCALE GENOMIC DNA]</scope>
    <source>
        <strain evidence="3 4">DY22613</strain>
    </source>
</reference>
<dbReference type="OrthoDB" id="2079210at2"/>
<dbReference type="EMBL" id="CP016379">
    <property type="protein sequence ID" value="AZR73240.1"/>
    <property type="molecule type" value="Genomic_DNA"/>
</dbReference>
<gene>
    <name evidence="3" type="ORF">BBF96_07485</name>
</gene>
<proteinExistence type="predicted"/>
<dbReference type="Proteomes" id="UP000267250">
    <property type="component" value="Chromosome"/>
</dbReference>
<keyword evidence="1" id="KW-0175">Coiled coil</keyword>
<dbReference type="PANTHER" id="PTHR40940">
    <property type="entry name" value="PROTEIN BATD-RELATED"/>
    <property type="match status" value="1"/>
</dbReference>
<dbReference type="RefSeq" id="WP_127016571.1">
    <property type="nucleotide sequence ID" value="NZ_CP016379.1"/>
</dbReference>
<dbReference type="InterPro" id="IPR025738">
    <property type="entry name" value="BatD"/>
</dbReference>
<keyword evidence="2" id="KW-0812">Transmembrane</keyword>
<protein>
    <recommendedName>
        <fullName evidence="5">Protein BatD</fullName>
    </recommendedName>
</protein>
<dbReference type="AlphaFoldDB" id="A0A3S9SYA5"/>
<evidence type="ECO:0000256" key="1">
    <source>
        <dbReference type="SAM" id="Coils"/>
    </source>
</evidence>
<name>A0A3S9SYA5_9FIRM</name>
<evidence type="ECO:0000313" key="3">
    <source>
        <dbReference type="EMBL" id="AZR73240.1"/>
    </source>
</evidence>
<feature type="coiled-coil region" evidence="1">
    <location>
        <begin position="470"/>
        <end position="497"/>
    </location>
</feature>